<dbReference type="AlphaFoldDB" id="A0A7K1STI8"/>
<comment type="subcellular location">
    <subcellularLocation>
        <location evidence="1">Membrane</location>
        <topology evidence="1">Multi-pass membrane protein</topology>
    </subcellularLocation>
</comment>
<evidence type="ECO:0000256" key="5">
    <source>
        <dbReference type="SAM" id="Phobius"/>
    </source>
</evidence>
<keyword evidence="3 5" id="KW-1133">Transmembrane helix</keyword>
<proteinExistence type="predicted"/>
<dbReference type="Proteomes" id="UP000462014">
    <property type="component" value="Unassembled WGS sequence"/>
</dbReference>
<name>A0A7K1STI8_9SPHI</name>
<keyword evidence="8" id="KW-1185">Reference proteome</keyword>
<comment type="caution">
    <text evidence="7">The sequence shown here is derived from an EMBL/GenBank/DDBJ whole genome shotgun (WGS) entry which is preliminary data.</text>
</comment>
<reference evidence="7 8" key="1">
    <citation type="submission" date="2019-12" db="EMBL/GenBank/DDBJ databases">
        <title>Mucilaginibacter sp. HMF7410 genome sequencing and assembly.</title>
        <authorList>
            <person name="Kang H."/>
            <person name="Cha I."/>
            <person name="Kim H."/>
            <person name="Joh K."/>
        </authorList>
    </citation>
    <scope>NUCLEOTIDE SEQUENCE [LARGE SCALE GENOMIC DNA]</scope>
    <source>
        <strain evidence="7 8">HMF7410</strain>
    </source>
</reference>
<evidence type="ECO:0000256" key="1">
    <source>
        <dbReference type="ARBA" id="ARBA00004141"/>
    </source>
</evidence>
<dbReference type="Pfam" id="PF07291">
    <property type="entry name" value="MauE"/>
    <property type="match status" value="1"/>
</dbReference>
<evidence type="ECO:0000256" key="2">
    <source>
        <dbReference type="ARBA" id="ARBA00022692"/>
    </source>
</evidence>
<protein>
    <submittedName>
        <fullName evidence="7">DoxX family protein</fullName>
    </submittedName>
</protein>
<keyword evidence="2 5" id="KW-0812">Transmembrane</keyword>
<gene>
    <name evidence="7" type="ORF">GO621_03395</name>
</gene>
<sequence length="124" mass="14094">MLSFKKISLILLIALYLVAGSNHFVHPAAYLKLIPPYLPLPKVLNLLAGFFEILFGLMLIFKPTRKYAVYGIILMLLAFIPAHIYMVQLAPFMLGNLAVTKTGAWVRLPLQAILIAWAYWHRKD</sequence>
<evidence type="ECO:0000313" key="7">
    <source>
        <dbReference type="EMBL" id="MVN20577.1"/>
    </source>
</evidence>
<feature type="transmembrane region" description="Helical" evidence="5">
    <location>
        <begin position="102"/>
        <end position="120"/>
    </location>
</feature>
<dbReference type="PANTHER" id="PTHR36974:SF1">
    <property type="entry name" value="DOXX FAMILY MEMBRANE PROTEIN"/>
    <property type="match status" value="1"/>
</dbReference>
<evidence type="ECO:0000256" key="3">
    <source>
        <dbReference type="ARBA" id="ARBA00022989"/>
    </source>
</evidence>
<evidence type="ECO:0000313" key="8">
    <source>
        <dbReference type="Proteomes" id="UP000462014"/>
    </source>
</evidence>
<accession>A0A7K1STI8</accession>
<dbReference type="EMBL" id="WPIK01000003">
    <property type="protein sequence ID" value="MVN20577.1"/>
    <property type="molecule type" value="Genomic_DNA"/>
</dbReference>
<dbReference type="InterPro" id="IPR009908">
    <property type="entry name" value="Methylamine_util_MauE"/>
</dbReference>
<dbReference type="GO" id="GO:0030416">
    <property type="term" value="P:methylamine metabolic process"/>
    <property type="evidence" value="ECO:0007669"/>
    <property type="project" value="InterPro"/>
</dbReference>
<evidence type="ECO:0000259" key="6">
    <source>
        <dbReference type="Pfam" id="PF07291"/>
    </source>
</evidence>
<feature type="transmembrane region" description="Helical" evidence="5">
    <location>
        <begin position="43"/>
        <end position="61"/>
    </location>
</feature>
<organism evidence="7 8">
    <name type="scientific">Mucilaginibacter arboris</name>
    <dbReference type="NCBI Taxonomy" id="2682090"/>
    <lineage>
        <taxon>Bacteria</taxon>
        <taxon>Pseudomonadati</taxon>
        <taxon>Bacteroidota</taxon>
        <taxon>Sphingobacteriia</taxon>
        <taxon>Sphingobacteriales</taxon>
        <taxon>Sphingobacteriaceae</taxon>
        <taxon>Mucilaginibacter</taxon>
    </lineage>
</organism>
<feature type="transmembrane region" description="Helical" evidence="5">
    <location>
        <begin position="68"/>
        <end position="90"/>
    </location>
</feature>
<dbReference type="RefSeq" id="WP_157564202.1">
    <property type="nucleotide sequence ID" value="NZ_WPIK01000003.1"/>
</dbReference>
<dbReference type="PANTHER" id="PTHR36974">
    <property type="entry name" value="MEMBRANE PROTEIN-RELATED"/>
    <property type="match status" value="1"/>
</dbReference>
<evidence type="ECO:0000256" key="4">
    <source>
        <dbReference type="ARBA" id="ARBA00023136"/>
    </source>
</evidence>
<feature type="domain" description="Methylamine utilisation protein MauE" evidence="6">
    <location>
        <begin position="6"/>
        <end position="87"/>
    </location>
</feature>
<dbReference type="GO" id="GO:0016020">
    <property type="term" value="C:membrane"/>
    <property type="evidence" value="ECO:0007669"/>
    <property type="project" value="UniProtKB-SubCell"/>
</dbReference>
<keyword evidence="4 5" id="KW-0472">Membrane</keyword>